<dbReference type="OMA" id="WWSEHEA"/>
<dbReference type="GO" id="GO:0046983">
    <property type="term" value="F:protein dimerization activity"/>
    <property type="evidence" value="ECO:0007669"/>
    <property type="project" value="InterPro"/>
</dbReference>
<dbReference type="PANTHER" id="PTHR47611">
    <property type="entry name" value="HAT DIMERISATION DOMAIN, C-TERMINAL"/>
    <property type="match status" value="1"/>
</dbReference>
<sequence>MNQYLKVKILDRNEDPIVWWSEHEAAYPSLHKLAMKYLSIPGTSVPAERLFSKAGELISARRNRLKPKHVNMVLFLNKYL</sequence>
<dbReference type="AlphaFoldDB" id="A0A1X7TCX8"/>
<dbReference type="eggNOG" id="KOG1121">
    <property type="taxonomic scope" value="Eukaryota"/>
</dbReference>
<protein>
    <recommendedName>
        <fullName evidence="1">HAT C-terminal dimerisation domain-containing protein</fullName>
    </recommendedName>
</protein>
<dbReference type="PANTHER" id="PTHR47611:SF3">
    <property type="entry name" value="HAT C-TERMINAL DIMERISATION DOMAIN-CONTAINING PROTEIN"/>
    <property type="match status" value="1"/>
</dbReference>
<name>A0A1X7TCX8_AMPQE</name>
<accession>A0A1X7TCX8</accession>
<dbReference type="SUPFAM" id="SSF53098">
    <property type="entry name" value="Ribonuclease H-like"/>
    <property type="match status" value="1"/>
</dbReference>
<dbReference type="Pfam" id="PF05699">
    <property type="entry name" value="Dimer_Tnp_hAT"/>
    <property type="match status" value="1"/>
</dbReference>
<proteinExistence type="predicted"/>
<dbReference type="OrthoDB" id="1607513at2759"/>
<feature type="domain" description="HAT C-terminal dimerisation" evidence="1">
    <location>
        <begin position="2"/>
        <end position="79"/>
    </location>
</feature>
<dbReference type="EnsemblMetazoa" id="Aqu2.1.12430_001">
    <property type="protein sequence ID" value="Aqu2.1.12430_001"/>
    <property type="gene ID" value="Aqu2.1.12430"/>
</dbReference>
<dbReference type="InterPro" id="IPR012337">
    <property type="entry name" value="RNaseH-like_sf"/>
</dbReference>
<dbReference type="InParanoid" id="A0A1X7TCX8"/>
<evidence type="ECO:0000313" key="2">
    <source>
        <dbReference type="EnsemblMetazoa" id="Aqu2.1.12430_001"/>
    </source>
</evidence>
<organism evidence="2">
    <name type="scientific">Amphimedon queenslandica</name>
    <name type="common">Sponge</name>
    <dbReference type="NCBI Taxonomy" id="400682"/>
    <lineage>
        <taxon>Eukaryota</taxon>
        <taxon>Metazoa</taxon>
        <taxon>Porifera</taxon>
        <taxon>Demospongiae</taxon>
        <taxon>Heteroscleromorpha</taxon>
        <taxon>Haplosclerida</taxon>
        <taxon>Niphatidae</taxon>
        <taxon>Amphimedon</taxon>
    </lineage>
</organism>
<reference evidence="2" key="1">
    <citation type="submission" date="2017-05" db="UniProtKB">
        <authorList>
            <consortium name="EnsemblMetazoa"/>
        </authorList>
    </citation>
    <scope>IDENTIFICATION</scope>
</reference>
<evidence type="ECO:0000259" key="1">
    <source>
        <dbReference type="Pfam" id="PF05699"/>
    </source>
</evidence>
<dbReference type="InterPro" id="IPR008906">
    <property type="entry name" value="HATC_C_dom"/>
</dbReference>